<feature type="region of interest" description="Disordered" evidence="2">
    <location>
        <begin position="545"/>
        <end position="700"/>
    </location>
</feature>
<feature type="compositionally biased region" description="Basic residues" evidence="2">
    <location>
        <begin position="953"/>
        <end position="964"/>
    </location>
</feature>
<dbReference type="InterPro" id="IPR011033">
    <property type="entry name" value="PRC_barrel-like_sf"/>
</dbReference>
<feature type="region of interest" description="Disordered" evidence="2">
    <location>
        <begin position="432"/>
        <end position="462"/>
    </location>
</feature>
<feature type="compositionally biased region" description="Basic and acidic residues" evidence="2">
    <location>
        <begin position="1389"/>
        <end position="1405"/>
    </location>
</feature>
<evidence type="ECO:0000256" key="2">
    <source>
        <dbReference type="SAM" id="MobiDB-lite"/>
    </source>
</evidence>
<dbReference type="InterPro" id="IPR058042">
    <property type="entry name" value="CAMSAP_N"/>
</dbReference>
<feature type="compositionally biased region" description="Polar residues" evidence="2">
    <location>
        <begin position="548"/>
        <end position="565"/>
    </location>
</feature>
<evidence type="ECO:0000256" key="1">
    <source>
        <dbReference type="PROSITE-ProRule" id="PRU00841"/>
    </source>
</evidence>
<feature type="compositionally biased region" description="Polar residues" evidence="2">
    <location>
        <begin position="373"/>
        <end position="386"/>
    </location>
</feature>
<feature type="compositionally biased region" description="Low complexity" evidence="2">
    <location>
        <begin position="670"/>
        <end position="687"/>
    </location>
</feature>
<feature type="region of interest" description="Disordered" evidence="2">
    <location>
        <begin position="361"/>
        <end position="386"/>
    </location>
</feature>
<feature type="compositionally biased region" description="Polar residues" evidence="2">
    <location>
        <begin position="1533"/>
        <end position="1545"/>
    </location>
</feature>
<evidence type="ECO:0000313" key="4">
    <source>
        <dbReference type="EMBL" id="JAP60408.1"/>
    </source>
</evidence>
<feature type="compositionally biased region" description="Basic and acidic residues" evidence="2">
    <location>
        <begin position="630"/>
        <end position="648"/>
    </location>
</feature>
<name>A0A0V0J3S7_SCHSO</name>
<proteinExistence type="inferred from homology"/>
<reference evidence="4" key="1">
    <citation type="submission" date="2016-01" db="EMBL/GenBank/DDBJ databases">
        <title>Reference transcriptome for the parasite Schistocephalus solidus: insights into the molecular evolution of parasitism.</title>
        <authorList>
            <person name="Hebert F.O."/>
            <person name="Grambauer S."/>
            <person name="Barber I."/>
            <person name="Landry C.R."/>
            <person name="Aubin-Horth N."/>
        </authorList>
    </citation>
    <scope>NUCLEOTIDE SEQUENCE</scope>
</reference>
<dbReference type="EMBL" id="GEEE01002817">
    <property type="protein sequence ID" value="JAP60408.1"/>
    <property type="molecule type" value="Transcribed_RNA"/>
</dbReference>
<sequence length="1721" mass="186431">MDNERPGDAISICWLVGAAIPGNGLSVCRYLFEKNSYRLKPQLKSSLMSGQLYAAACGNVFLADKKSCKTFDAIFQKLSPWCLADSHQLQSVCRNIAVSSSKKEFSQADHVALIEAFMQATVAKIAPAPAIEAEIRKLLQGHEDSAYHNLFSQSDDVYIGLSSLIGRQSALVSNWLKAVALAVLPDILGREKVKGLDLLTLIDRIGFVSLLSCAVKFYAPRLPSLSNEDRSKLADAVPQLDALLAACGGHEPISHKADRKTPSTSDDDQANASNLLTLLGAFAGAAKRSKTEDGTKPASKEETAGQGVKRCLLTAALCILPRLAGINVPEDFLQLPSLCVGATFFHWLVNNPPDEVLPLVNDAPESPLAKQSRPATTAEPSTTSLTLNTARSNVLLKNLVRTSGGPARRARPANPESLPIAVVDLATVEQLVSSTSGPSEAPSSPSASQHRILSVDEPDRDPTSGLLKELACTAALAAVADADTADCVEVPIPISPASSMSTLPGEAQSRFYLKKESQNSPMNGVCTEDQPSAFHRSNFYATYKVKPTNRSPDQTMLPSAQSSYHSAEYQPPKGEPRSTPGVTSPTQEVVSTTQSRLSPLASTLSLTKVGTKQPQSPTNLGMLWSQVPSHPEKISNDKVTWRDREARHRSSTHLNSRDLEQSQSQPTKCSAVSVSRASSTSQLSSRQVDGPSSSSRGQTAVLRLSLDQRRRAIEASRQRALQVGDKSAADRHQAAFLALLHSTQQRRRKNLLDEASLAEEGEDCTIASQRANYAQEHSRENPVDFDDKQASPKLEKAEEVEAKIIKDTQEEVVDDFGQNTDMEDFSSVYLPAEVEQSSVDRDNSQCSGEQEIVMVDSDNKNERLVEDSPVLSAGDCDFSIVVSHEEAHPRRLPKRSASPQNFKVSRTREYQAVPRASSRRTQPSPRPPSPPSSTPDTPPSESGSTSPSNSPPRHCHGRHDRTKRSVSGSRSTVGPCGSTCLSGLPKGAESCNHGGASMYESLPRTRRRTPCPSDQRSCCRPSDYSQVDCECCSEHAANLPGSYANLPPQISGRTPRLRHGGSLKIFRNVRMSHDLAREREVIDELSPDVFWNDSSGKHGQRHFSSHRRLELTALDSGEERMHAPYSRRPRDMGENRLGYSTGTGLDQLAIEELARSVTNLKSDIERLTLQQQSFMDSAAPRSLEPPIEGDSMNGQDVVANRPRPPRNLHSAQSVGRLHHSPNNKPITPSTSRATWNARTSLRYPSQADMQSTNLGQANCELVPTGVGTTCDIPSPGESTSPPLSAFNLSNAAVQNGVQTAPTSLLAAEQFTEAREAASNSSDSKETTPIPESQRAPEQLFIAFEDPQSERLRRARERIEARIAAERRQNTEKTLRARHAKVEAQVIGEISHRQELDLRHEEEKSPDPSSNTQPAESLFPVHTTTFDSQPAATVVEASRPPSAVGVKKPAVASNRNPSAATSHTSRWSSSSAAQRGKAACSVSSSQAGSRVTSTNGSRRLPNGASGSGETEGSELETEDTEHKFATTPRHRSSSRQSIGKLSAGRSLSSLHRLTSGEDSAYSGPGLPVAGLPQTRLYAKPKPKSNRAVIVNAISHCCLAGTVNESIKKTTLQELAAVDGSHFIVLFRDSRCQYRALYAFDPESEDLHLISGSGPRKVIHKMVEKFFKYNSGLKQFTEITSTKHLSTVVDAITIQNNFWARNSSIATAAARGNLSQSINGGHP</sequence>
<dbReference type="InterPro" id="IPR014797">
    <property type="entry name" value="CKK_CAMSAP"/>
</dbReference>
<dbReference type="PANTHER" id="PTHR21595:SF0">
    <property type="entry name" value="PATRONIN"/>
    <property type="match status" value="1"/>
</dbReference>
<feature type="region of interest" description="Disordered" evidence="2">
    <location>
        <begin position="1172"/>
        <end position="1235"/>
    </location>
</feature>
<dbReference type="Gene3D" id="3.10.20.360">
    <property type="entry name" value="CKK domain"/>
    <property type="match status" value="1"/>
</dbReference>
<feature type="compositionally biased region" description="Polar residues" evidence="2">
    <location>
        <begin position="1222"/>
        <end position="1235"/>
    </location>
</feature>
<gene>
    <name evidence="4" type="ORF">TR116266</name>
</gene>
<feature type="compositionally biased region" description="Polar residues" evidence="2">
    <location>
        <begin position="580"/>
        <end position="619"/>
    </location>
</feature>
<feature type="region of interest" description="Disordered" evidence="2">
    <location>
        <begin position="1433"/>
        <end position="1545"/>
    </location>
</feature>
<dbReference type="GO" id="GO:0007026">
    <property type="term" value="P:negative regulation of microtubule depolymerization"/>
    <property type="evidence" value="ECO:0007669"/>
    <property type="project" value="TreeGrafter"/>
</dbReference>
<dbReference type="InterPro" id="IPR038209">
    <property type="entry name" value="CKK_dom_sf"/>
</dbReference>
<dbReference type="GO" id="GO:0005516">
    <property type="term" value="F:calmodulin binding"/>
    <property type="evidence" value="ECO:0007669"/>
    <property type="project" value="InterPro"/>
</dbReference>
<dbReference type="Pfam" id="PF25532">
    <property type="entry name" value="CH_CAMSAP2_N"/>
    <property type="match status" value="1"/>
</dbReference>
<feature type="compositionally biased region" description="Low complexity" evidence="2">
    <location>
        <begin position="914"/>
        <end position="923"/>
    </location>
</feature>
<dbReference type="GO" id="GO:0036449">
    <property type="term" value="C:microtubule minus-end"/>
    <property type="evidence" value="ECO:0007669"/>
    <property type="project" value="TreeGrafter"/>
</dbReference>
<dbReference type="Pfam" id="PF08683">
    <property type="entry name" value="CAMSAP_CKK"/>
    <property type="match status" value="1"/>
</dbReference>
<dbReference type="InterPro" id="IPR032940">
    <property type="entry name" value="CAMSAP"/>
</dbReference>
<feature type="region of interest" description="Disordered" evidence="2">
    <location>
        <begin position="1311"/>
        <end position="1337"/>
    </location>
</feature>
<feature type="compositionally biased region" description="Low complexity" evidence="2">
    <location>
        <begin position="1457"/>
        <end position="1472"/>
    </location>
</feature>
<dbReference type="SUPFAM" id="SSF50346">
    <property type="entry name" value="PRC-barrel domain"/>
    <property type="match status" value="1"/>
</dbReference>
<dbReference type="PROSITE" id="PS51508">
    <property type="entry name" value="CKK"/>
    <property type="match status" value="1"/>
</dbReference>
<organism evidence="4">
    <name type="scientific">Schistocephalus solidus</name>
    <name type="common">Tapeworm</name>
    <dbReference type="NCBI Taxonomy" id="70667"/>
    <lineage>
        <taxon>Eukaryota</taxon>
        <taxon>Metazoa</taxon>
        <taxon>Spiralia</taxon>
        <taxon>Lophotrochozoa</taxon>
        <taxon>Platyhelminthes</taxon>
        <taxon>Cestoda</taxon>
        <taxon>Eucestoda</taxon>
        <taxon>Diphyllobothriidea</taxon>
        <taxon>Diphyllobothriidae</taxon>
        <taxon>Schistocephalus</taxon>
    </lineage>
</organism>
<feature type="compositionally biased region" description="Low complexity" evidence="2">
    <location>
        <begin position="433"/>
        <end position="448"/>
    </location>
</feature>
<dbReference type="PANTHER" id="PTHR21595">
    <property type="entry name" value="PATRONIN"/>
    <property type="match status" value="1"/>
</dbReference>
<feature type="region of interest" description="Disordered" evidence="2">
    <location>
        <begin position="886"/>
        <end position="979"/>
    </location>
</feature>
<dbReference type="GO" id="GO:0051011">
    <property type="term" value="F:microtubule minus-end binding"/>
    <property type="evidence" value="ECO:0007669"/>
    <property type="project" value="TreeGrafter"/>
</dbReference>
<accession>A0A0V0J3S7</accession>
<evidence type="ECO:0000259" key="3">
    <source>
        <dbReference type="PROSITE" id="PS51508"/>
    </source>
</evidence>
<feature type="compositionally biased region" description="Pro residues" evidence="2">
    <location>
        <begin position="924"/>
        <end position="938"/>
    </location>
</feature>
<dbReference type="GO" id="GO:0031122">
    <property type="term" value="P:cytoplasmic microtubule organization"/>
    <property type="evidence" value="ECO:0007669"/>
    <property type="project" value="TreeGrafter"/>
</dbReference>
<protein>
    <recommendedName>
        <fullName evidence="3">CKK domain-containing protein</fullName>
    </recommendedName>
</protein>
<feature type="region of interest" description="Disordered" evidence="2">
    <location>
        <begin position="1385"/>
        <end position="1415"/>
    </location>
</feature>
<keyword evidence="1" id="KW-0493">Microtubule</keyword>
<feature type="domain" description="CKK" evidence="3">
    <location>
        <begin position="1572"/>
        <end position="1709"/>
    </location>
</feature>
<comment type="similarity">
    <text evidence="1">Belongs to the CAMSAP1 family.</text>
</comment>
<feature type="compositionally biased region" description="Low complexity" evidence="2">
    <location>
        <begin position="939"/>
        <end position="952"/>
    </location>
</feature>
<dbReference type="SMART" id="SM01051">
    <property type="entry name" value="CAMSAP_CKK"/>
    <property type="match status" value="1"/>
</dbReference>
<feature type="compositionally biased region" description="Polar residues" evidence="2">
    <location>
        <begin position="1480"/>
        <end position="1496"/>
    </location>
</feature>
<comment type="domain">
    <text evidence="1">The CKK domain binds microtubules.</text>
</comment>